<evidence type="ECO:0000313" key="13">
    <source>
        <dbReference type="Proteomes" id="UP000316030"/>
    </source>
</evidence>
<dbReference type="GO" id="GO:0015421">
    <property type="term" value="F:ABC-type oligopeptide transporter activity"/>
    <property type="evidence" value="ECO:0007669"/>
    <property type="project" value="TreeGrafter"/>
</dbReference>
<dbReference type="AlphaFoldDB" id="A0A521E8I7"/>
<dbReference type="Proteomes" id="UP000316030">
    <property type="component" value="Unassembled WGS sequence"/>
</dbReference>
<keyword evidence="2" id="KW-0813">Transport</keyword>
<dbReference type="FunFam" id="3.40.50.300:FF:000221">
    <property type="entry name" value="Multidrug ABC transporter ATP-binding protein"/>
    <property type="match status" value="1"/>
</dbReference>
<dbReference type="PROSITE" id="PS50893">
    <property type="entry name" value="ABC_TRANSPORTER_2"/>
    <property type="match status" value="1"/>
</dbReference>
<dbReference type="InterPro" id="IPR003593">
    <property type="entry name" value="AAA+_ATPase"/>
</dbReference>
<feature type="transmembrane region" description="Helical" evidence="9">
    <location>
        <begin position="173"/>
        <end position="195"/>
    </location>
</feature>
<sequence length="597" mass="66550">MKVNLFRKKSAKRSRFWTDRDRENVLWFWHSYLKQKTPWLFVVLGMILVQGFVYQQFLSLTENGLRVIFESGELKDLVRVCLMVFLLFVLRGAMSYAVPRLSVWLASDAVLQMRQHLINHLLTLDLKYFERTTPGDIILRVVSQAQDLSHFVGQATVNAVRDAASVVIISSYLIYKSPVLFLTAAIILPVIILIMQKVSDRIKYIQANAENAMGAYMGRIEEMANGMRTVKIAGQEPQERKHLFRATQGIKDLSIRLQAAQAMVLPSVDMVSAVVYVVVIGGGGYMVLSPDYDLDGAAIIAFLLGLALVFDPARQLTQFFVRLQSNLVILESICSLYREKPSIFDREGVVERFDPHADIALEDVTFCYHPENPLFDHLNMTFQGGKTTAIVGPTGSGKTTVLGLLSRLYSIQGGSIEIGSTPIDQIKIANLRSAFSVVSQDIVIFNSSIWENIKYVRPDASDEEIWEAAEAAEIADLIRVRGDAALGPKGSQLSGGQRQRIAIARAFLRSAPILLLDEATSALDQKTEEKIKRAFNRLAKGKTTIIVAHRLSAITHADWIYVLDGGKVVEQGSHADLMQAEGLYSGMYVSQRQGYGR</sequence>
<dbReference type="PANTHER" id="PTHR43394">
    <property type="entry name" value="ATP-DEPENDENT PERMEASE MDL1, MITOCHONDRIAL"/>
    <property type="match status" value="1"/>
</dbReference>
<keyword evidence="5" id="KW-0547">Nucleotide-binding</keyword>
<keyword evidence="13" id="KW-1185">Reference proteome</keyword>
<dbReference type="OrthoDB" id="9808328at2"/>
<reference evidence="12 13" key="1">
    <citation type="submission" date="2017-05" db="EMBL/GenBank/DDBJ databases">
        <authorList>
            <person name="Varghese N."/>
            <person name="Submissions S."/>
        </authorList>
    </citation>
    <scope>NUCLEOTIDE SEQUENCE [LARGE SCALE GENOMIC DNA]</scope>
    <source>
        <strain evidence="12 13">DSM 29506</strain>
    </source>
</reference>
<dbReference type="InterPro" id="IPR017871">
    <property type="entry name" value="ABC_transporter-like_CS"/>
</dbReference>
<evidence type="ECO:0000256" key="1">
    <source>
        <dbReference type="ARBA" id="ARBA00004651"/>
    </source>
</evidence>
<dbReference type="Gene3D" id="1.20.1560.10">
    <property type="entry name" value="ABC transporter type 1, transmembrane domain"/>
    <property type="match status" value="1"/>
</dbReference>
<evidence type="ECO:0000256" key="3">
    <source>
        <dbReference type="ARBA" id="ARBA00022475"/>
    </source>
</evidence>
<dbReference type="PANTHER" id="PTHR43394:SF1">
    <property type="entry name" value="ATP-BINDING CASSETTE SUB-FAMILY B MEMBER 10, MITOCHONDRIAL"/>
    <property type="match status" value="1"/>
</dbReference>
<feature type="transmembrane region" description="Helical" evidence="9">
    <location>
        <begin position="39"/>
        <end position="57"/>
    </location>
</feature>
<dbReference type="InterPro" id="IPR027417">
    <property type="entry name" value="P-loop_NTPase"/>
</dbReference>
<organism evidence="12 13">
    <name type="scientific">Thalassovita litoralis</name>
    <dbReference type="NCBI Taxonomy" id="1010611"/>
    <lineage>
        <taxon>Bacteria</taxon>
        <taxon>Pseudomonadati</taxon>
        <taxon>Pseudomonadota</taxon>
        <taxon>Alphaproteobacteria</taxon>
        <taxon>Rhodobacterales</taxon>
        <taxon>Roseobacteraceae</taxon>
        <taxon>Thalassovita</taxon>
    </lineage>
</organism>
<gene>
    <name evidence="12" type="ORF">SAMN06265173_11515</name>
</gene>
<dbReference type="Pfam" id="PF00664">
    <property type="entry name" value="ABC_membrane"/>
    <property type="match status" value="1"/>
</dbReference>
<dbReference type="InterPro" id="IPR011527">
    <property type="entry name" value="ABC1_TM_dom"/>
</dbReference>
<feature type="transmembrane region" description="Helical" evidence="9">
    <location>
        <begin position="264"/>
        <end position="288"/>
    </location>
</feature>
<dbReference type="InterPro" id="IPR039421">
    <property type="entry name" value="Type_1_exporter"/>
</dbReference>
<evidence type="ECO:0000313" key="12">
    <source>
        <dbReference type="EMBL" id="SMO80234.1"/>
    </source>
</evidence>
<dbReference type="SUPFAM" id="SSF52540">
    <property type="entry name" value="P-loop containing nucleoside triphosphate hydrolases"/>
    <property type="match status" value="1"/>
</dbReference>
<dbReference type="InterPro" id="IPR036640">
    <property type="entry name" value="ABC1_TM_sf"/>
</dbReference>
<feature type="transmembrane region" description="Helical" evidence="9">
    <location>
        <begin position="77"/>
        <end position="98"/>
    </location>
</feature>
<accession>A0A521E8I7</accession>
<keyword evidence="6 12" id="KW-0067">ATP-binding</keyword>
<keyword evidence="4 9" id="KW-0812">Transmembrane</keyword>
<protein>
    <submittedName>
        <fullName evidence="12">ATP-binding cassette, subfamily B/ATP-binding cassette, subfamily B, MsbA</fullName>
    </submittedName>
</protein>
<dbReference type="RefSeq" id="WP_142493736.1">
    <property type="nucleotide sequence ID" value="NZ_FXTO01000015.1"/>
</dbReference>
<dbReference type="GO" id="GO:0016887">
    <property type="term" value="F:ATP hydrolysis activity"/>
    <property type="evidence" value="ECO:0007669"/>
    <property type="project" value="InterPro"/>
</dbReference>
<dbReference type="PROSITE" id="PS00211">
    <property type="entry name" value="ABC_TRANSPORTER_1"/>
    <property type="match status" value="1"/>
</dbReference>
<dbReference type="EMBL" id="FXTO01000015">
    <property type="protein sequence ID" value="SMO80234.1"/>
    <property type="molecule type" value="Genomic_DNA"/>
</dbReference>
<evidence type="ECO:0000256" key="8">
    <source>
        <dbReference type="ARBA" id="ARBA00023136"/>
    </source>
</evidence>
<keyword evidence="3" id="KW-1003">Cell membrane</keyword>
<dbReference type="GO" id="GO:0005886">
    <property type="term" value="C:plasma membrane"/>
    <property type="evidence" value="ECO:0007669"/>
    <property type="project" value="UniProtKB-SubCell"/>
</dbReference>
<evidence type="ECO:0000259" key="10">
    <source>
        <dbReference type="PROSITE" id="PS50893"/>
    </source>
</evidence>
<comment type="subcellular location">
    <subcellularLocation>
        <location evidence="1">Cell membrane</location>
        <topology evidence="1">Multi-pass membrane protein</topology>
    </subcellularLocation>
</comment>
<dbReference type="GO" id="GO:0005524">
    <property type="term" value="F:ATP binding"/>
    <property type="evidence" value="ECO:0007669"/>
    <property type="project" value="UniProtKB-KW"/>
</dbReference>
<keyword evidence="7 9" id="KW-1133">Transmembrane helix</keyword>
<dbReference type="Gene3D" id="3.40.50.300">
    <property type="entry name" value="P-loop containing nucleotide triphosphate hydrolases"/>
    <property type="match status" value="1"/>
</dbReference>
<evidence type="ECO:0000256" key="9">
    <source>
        <dbReference type="SAM" id="Phobius"/>
    </source>
</evidence>
<keyword evidence="8 9" id="KW-0472">Membrane</keyword>
<dbReference type="InterPro" id="IPR003439">
    <property type="entry name" value="ABC_transporter-like_ATP-bd"/>
</dbReference>
<dbReference type="Pfam" id="PF00005">
    <property type="entry name" value="ABC_tran"/>
    <property type="match status" value="1"/>
</dbReference>
<evidence type="ECO:0000256" key="5">
    <source>
        <dbReference type="ARBA" id="ARBA00022741"/>
    </source>
</evidence>
<evidence type="ECO:0000259" key="11">
    <source>
        <dbReference type="PROSITE" id="PS50929"/>
    </source>
</evidence>
<feature type="domain" description="ABC transmembrane type-1" evidence="11">
    <location>
        <begin position="40"/>
        <end position="325"/>
    </location>
</feature>
<evidence type="ECO:0000256" key="6">
    <source>
        <dbReference type="ARBA" id="ARBA00022840"/>
    </source>
</evidence>
<proteinExistence type="predicted"/>
<feature type="transmembrane region" description="Helical" evidence="9">
    <location>
        <begin position="294"/>
        <end position="313"/>
    </location>
</feature>
<evidence type="ECO:0000256" key="4">
    <source>
        <dbReference type="ARBA" id="ARBA00022692"/>
    </source>
</evidence>
<dbReference type="SUPFAM" id="SSF90123">
    <property type="entry name" value="ABC transporter transmembrane region"/>
    <property type="match status" value="1"/>
</dbReference>
<dbReference type="SMART" id="SM00382">
    <property type="entry name" value="AAA"/>
    <property type="match status" value="1"/>
</dbReference>
<name>A0A521E8I7_9RHOB</name>
<evidence type="ECO:0000256" key="7">
    <source>
        <dbReference type="ARBA" id="ARBA00022989"/>
    </source>
</evidence>
<evidence type="ECO:0000256" key="2">
    <source>
        <dbReference type="ARBA" id="ARBA00022448"/>
    </source>
</evidence>
<feature type="domain" description="ABC transporter" evidence="10">
    <location>
        <begin position="359"/>
        <end position="590"/>
    </location>
</feature>
<dbReference type="PROSITE" id="PS50929">
    <property type="entry name" value="ABC_TM1F"/>
    <property type="match status" value="1"/>
</dbReference>